<evidence type="ECO:0000256" key="1">
    <source>
        <dbReference type="SAM" id="MobiDB-lite"/>
    </source>
</evidence>
<name>A0ABD6C0F1_9EURY</name>
<keyword evidence="3" id="KW-1185">Reference proteome</keyword>
<proteinExistence type="predicted"/>
<comment type="caution">
    <text evidence="2">The sequence shown here is derived from an EMBL/GenBank/DDBJ whole genome shotgun (WGS) entry which is preliminary data.</text>
</comment>
<dbReference type="EMBL" id="JBHUDB010000002">
    <property type="protein sequence ID" value="MFD1570360.1"/>
    <property type="molecule type" value="Genomic_DNA"/>
</dbReference>
<evidence type="ECO:0008006" key="4">
    <source>
        <dbReference type="Google" id="ProtNLM"/>
    </source>
</evidence>
<protein>
    <recommendedName>
        <fullName evidence="4">C2H2-type domain-containing protein</fullName>
    </recommendedName>
</protein>
<feature type="region of interest" description="Disordered" evidence="1">
    <location>
        <begin position="222"/>
        <end position="245"/>
    </location>
</feature>
<accession>A0ABD6C0F1</accession>
<feature type="compositionally biased region" description="Basic and acidic residues" evidence="1">
    <location>
        <begin position="222"/>
        <end position="235"/>
    </location>
</feature>
<evidence type="ECO:0000313" key="3">
    <source>
        <dbReference type="Proteomes" id="UP001597185"/>
    </source>
</evidence>
<dbReference type="RefSeq" id="WP_256418119.1">
    <property type="nucleotide sequence ID" value="NZ_JANHDL010000004.1"/>
</dbReference>
<organism evidence="2 3">
    <name type="scientific">Halorubrum laminariae</name>
    <dbReference type="NCBI Taxonomy" id="1433523"/>
    <lineage>
        <taxon>Archaea</taxon>
        <taxon>Methanobacteriati</taxon>
        <taxon>Methanobacteriota</taxon>
        <taxon>Stenosarchaea group</taxon>
        <taxon>Halobacteria</taxon>
        <taxon>Halobacteriales</taxon>
        <taxon>Haloferacaceae</taxon>
        <taxon>Halorubrum</taxon>
    </lineage>
</organism>
<dbReference type="Proteomes" id="UP001597185">
    <property type="component" value="Unassembled WGS sequence"/>
</dbReference>
<gene>
    <name evidence="2" type="ORF">ACFR9T_07115</name>
</gene>
<evidence type="ECO:0000313" key="2">
    <source>
        <dbReference type="EMBL" id="MFD1570360.1"/>
    </source>
</evidence>
<sequence>MTYETSESAKDVEAVEQAHDELATEHGRDNVLVMEGSEGEIVALIGDQMGFVEPNDIQTYEYVQSRVPDHGHQIIREHRGSVLQEVMKLVDGELKYQRSEVRETYNSEIVLCCTGCEETFAHLGEATEHVQKAKDGELDTGVPSVIVTEPVFPDLDANTSRWATCELKWDGSEEVFVNEQADVQWEIDEDAVDDSTYRVKDSDEKHSCLSDAMHAALEEAGHEIAEPKVEFRPSDTETPEWGGHA</sequence>
<reference evidence="2 3" key="1">
    <citation type="journal article" date="2019" name="Int. J. Syst. Evol. Microbiol.">
        <title>The Global Catalogue of Microorganisms (GCM) 10K type strain sequencing project: providing services to taxonomists for standard genome sequencing and annotation.</title>
        <authorList>
            <consortium name="The Broad Institute Genomics Platform"/>
            <consortium name="The Broad Institute Genome Sequencing Center for Infectious Disease"/>
            <person name="Wu L."/>
            <person name="Ma J."/>
        </authorList>
    </citation>
    <scope>NUCLEOTIDE SEQUENCE [LARGE SCALE GENOMIC DNA]</scope>
    <source>
        <strain evidence="2 3">CGMCC 1.12689</strain>
    </source>
</reference>
<dbReference type="AlphaFoldDB" id="A0ABD6C0F1"/>